<dbReference type="Pfam" id="PF02653">
    <property type="entry name" value="BPD_transp_2"/>
    <property type="match status" value="1"/>
</dbReference>
<proteinExistence type="predicted"/>
<sequence>MMNKDKMGRWEFVLLAVILAEFVIFGLANPKFLMPRILLGSVNDIISICIISLFVTLVMITGGIDIQVGSIVGLTSITLGVLWQSFGINIWISSLLAVVLAALCGALSGFIVAYIKVQAMIVTLGGGFLYSGLALAISNISGSASYKGISGFPASFLSFSKFRLFGFIPSQLIVFIILTILLYIVLEKTKYGRKIFLVGVNENTARFCGINTRLVIMSTYILAAISAAIAGIILTSYIGTSKSDIGSTFTLPIITSVVLGGTLSTGGKGSVIGTALASVVIGLMRFGLPLCFKVNNQYLDIPLGLLLLIIIVARSLFKGQFNFRKLKFFSTKAN</sequence>
<feature type="transmembrane region" description="Helical" evidence="9">
    <location>
        <begin position="245"/>
        <end position="264"/>
    </location>
</feature>
<evidence type="ECO:0000256" key="4">
    <source>
        <dbReference type="ARBA" id="ARBA00022519"/>
    </source>
</evidence>
<keyword evidence="3" id="KW-1003">Cell membrane</keyword>
<dbReference type="CDD" id="cd06579">
    <property type="entry name" value="TM_PBP1_transp_AraH_like"/>
    <property type="match status" value="1"/>
</dbReference>
<comment type="subcellular location">
    <subcellularLocation>
        <location evidence="1">Cell membrane</location>
        <topology evidence="1">Multi-pass membrane protein</topology>
    </subcellularLocation>
</comment>
<feature type="transmembrane region" description="Helical" evidence="9">
    <location>
        <begin position="71"/>
        <end position="92"/>
    </location>
</feature>
<dbReference type="PANTHER" id="PTHR32196">
    <property type="entry name" value="ABC TRANSPORTER PERMEASE PROTEIN YPHD-RELATED-RELATED"/>
    <property type="match status" value="1"/>
</dbReference>
<feature type="transmembrane region" description="Helical" evidence="9">
    <location>
        <begin position="45"/>
        <end position="64"/>
    </location>
</feature>
<evidence type="ECO:0000256" key="7">
    <source>
        <dbReference type="ARBA" id="ARBA00023136"/>
    </source>
</evidence>
<dbReference type="RefSeq" id="WP_315568375.1">
    <property type="nucleotide sequence ID" value="NZ_CP118866.1"/>
</dbReference>
<name>A0ABY8C9G8_9FIRM</name>
<evidence type="ECO:0000313" key="10">
    <source>
        <dbReference type="EMBL" id="WEG35745.1"/>
    </source>
</evidence>
<feature type="transmembrane region" description="Helical" evidence="9">
    <location>
        <begin position="98"/>
        <end position="115"/>
    </location>
</feature>
<evidence type="ECO:0000256" key="6">
    <source>
        <dbReference type="ARBA" id="ARBA00022989"/>
    </source>
</evidence>
<keyword evidence="2" id="KW-0813">Transport</keyword>
<keyword evidence="4" id="KW-0997">Cell inner membrane</keyword>
<protein>
    <recommendedName>
        <fullName evidence="8">Autoinducer 2 import system permease protein LsrD</fullName>
    </recommendedName>
</protein>
<keyword evidence="5 9" id="KW-0812">Transmembrane</keyword>
<evidence type="ECO:0000256" key="3">
    <source>
        <dbReference type="ARBA" id="ARBA00022475"/>
    </source>
</evidence>
<evidence type="ECO:0000256" key="1">
    <source>
        <dbReference type="ARBA" id="ARBA00004651"/>
    </source>
</evidence>
<dbReference type="Proteomes" id="UP001220478">
    <property type="component" value="Chromosome"/>
</dbReference>
<feature type="transmembrane region" description="Helical" evidence="9">
    <location>
        <begin position="127"/>
        <end position="146"/>
    </location>
</feature>
<keyword evidence="11" id="KW-1185">Reference proteome</keyword>
<dbReference type="EMBL" id="CP118868">
    <property type="protein sequence ID" value="WEG35745.1"/>
    <property type="molecule type" value="Genomic_DNA"/>
</dbReference>
<evidence type="ECO:0000256" key="9">
    <source>
        <dbReference type="SAM" id="Phobius"/>
    </source>
</evidence>
<evidence type="ECO:0000313" key="11">
    <source>
        <dbReference type="Proteomes" id="UP001220478"/>
    </source>
</evidence>
<reference evidence="10 11" key="1">
    <citation type="submission" date="2023-02" db="EMBL/GenBank/DDBJ databases">
        <title>Novel Oscillospiraceae bacterial genomes.</title>
        <authorList>
            <person name="Srinivasan S."/>
            <person name="Austin M.N."/>
            <person name="Fiedler T.L."/>
            <person name="Strenk S.M."/>
            <person name="Agnew K.J."/>
            <person name="Nagana Gowda G.A."/>
            <person name="Raftery D."/>
            <person name="Beamer M.A."/>
            <person name="Achilles S.L."/>
            <person name="Wiesenfeld H.C."/>
            <person name="Fredricks D.N."/>
            <person name="Hillier S.L."/>
        </authorList>
    </citation>
    <scope>NUCLEOTIDE SEQUENCE [LARGE SCALE GENOMIC DNA]</scope>
    <source>
        <strain evidence="10 11">CHIC02 1186E3-8</strain>
    </source>
</reference>
<evidence type="ECO:0000256" key="5">
    <source>
        <dbReference type="ARBA" id="ARBA00022692"/>
    </source>
</evidence>
<feature type="transmembrane region" description="Helical" evidence="9">
    <location>
        <begin position="271"/>
        <end position="292"/>
    </location>
</feature>
<dbReference type="InterPro" id="IPR001851">
    <property type="entry name" value="ABC_transp_permease"/>
</dbReference>
<evidence type="ECO:0000256" key="8">
    <source>
        <dbReference type="ARBA" id="ARBA00039381"/>
    </source>
</evidence>
<organism evidence="10 11">
    <name type="scientific">Amygdalobacter indicium</name>
    <dbReference type="NCBI Taxonomy" id="3029272"/>
    <lineage>
        <taxon>Bacteria</taxon>
        <taxon>Bacillati</taxon>
        <taxon>Bacillota</taxon>
        <taxon>Clostridia</taxon>
        <taxon>Eubacteriales</taxon>
        <taxon>Oscillospiraceae</taxon>
        <taxon>Amygdalobacter</taxon>
    </lineage>
</organism>
<feature type="transmembrane region" description="Helical" evidence="9">
    <location>
        <begin position="298"/>
        <end position="317"/>
    </location>
</feature>
<accession>A0ABY8C9G8</accession>
<feature type="transmembrane region" description="Helical" evidence="9">
    <location>
        <begin position="12"/>
        <end position="33"/>
    </location>
</feature>
<feature type="transmembrane region" description="Helical" evidence="9">
    <location>
        <begin position="214"/>
        <end position="239"/>
    </location>
</feature>
<evidence type="ECO:0000256" key="2">
    <source>
        <dbReference type="ARBA" id="ARBA00022448"/>
    </source>
</evidence>
<gene>
    <name evidence="10" type="ORF">PYS61_00870</name>
</gene>
<dbReference type="PANTHER" id="PTHR32196:SF71">
    <property type="entry name" value="AUTOINDUCER 2 IMPORT SYSTEM PERMEASE PROTEIN LSRD"/>
    <property type="match status" value="1"/>
</dbReference>
<keyword evidence="7 9" id="KW-0472">Membrane</keyword>
<keyword evidence="6 9" id="KW-1133">Transmembrane helix</keyword>
<feature type="transmembrane region" description="Helical" evidence="9">
    <location>
        <begin position="166"/>
        <end position="186"/>
    </location>
</feature>